<dbReference type="InterPro" id="IPR014341">
    <property type="entry name" value="Ectoine_EhuD"/>
</dbReference>
<sequence>MNDTLWNWERAWDVLPDLLDGLVVTIQATVVGMVIASVLGLFIALAMRTPSPWVKVPLRLVVDFVRMTPLLVQLVFVYLLSPPQVPALVIGFVVLGVHYATYMSEVYRAGIEAVPPGQWEAATALNMTRARTWRAVILPQAVRNTLPGLGNYAISMFKETPFLFAIGIVEMYTQAQSYGANTFSYIEPLTMVGLLFLLISYPTSLLVRRMEVRLA</sequence>
<proteinExistence type="inferred from homology"/>
<keyword evidence="2 8" id="KW-0813">Transport</keyword>
<dbReference type="GO" id="GO:0022857">
    <property type="term" value="F:transmembrane transporter activity"/>
    <property type="evidence" value="ECO:0007669"/>
    <property type="project" value="InterPro"/>
</dbReference>
<dbReference type="PANTHER" id="PTHR30614:SF0">
    <property type="entry name" value="L-CYSTINE TRANSPORT SYSTEM PERMEASE PROTEIN TCYL"/>
    <property type="match status" value="1"/>
</dbReference>
<evidence type="ECO:0000256" key="5">
    <source>
        <dbReference type="ARBA" id="ARBA00022970"/>
    </source>
</evidence>
<dbReference type="NCBIfam" id="TIGR03003">
    <property type="entry name" value="ectoine_ehuD"/>
    <property type="match status" value="1"/>
</dbReference>
<comment type="caution">
    <text evidence="10">The sequence shown here is derived from an EMBL/GenBank/DDBJ whole genome shotgun (WGS) entry which is preliminary data.</text>
</comment>
<dbReference type="Proteomes" id="UP000224130">
    <property type="component" value="Unassembled WGS sequence"/>
</dbReference>
<evidence type="ECO:0000313" key="10">
    <source>
        <dbReference type="EMBL" id="PFG44300.1"/>
    </source>
</evidence>
<dbReference type="GO" id="GO:0043190">
    <property type="term" value="C:ATP-binding cassette (ABC) transporter complex"/>
    <property type="evidence" value="ECO:0007669"/>
    <property type="project" value="InterPro"/>
</dbReference>
<keyword evidence="5" id="KW-0029">Amino-acid transport</keyword>
<evidence type="ECO:0000259" key="9">
    <source>
        <dbReference type="PROSITE" id="PS50928"/>
    </source>
</evidence>
<feature type="domain" description="ABC transmembrane type-1" evidence="9">
    <location>
        <begin position="22"/>
        <end position="207"/>
    </location>
</feature>
<evidence type="ECO:0000256" key="1">
    <source>
        <dbReference type="ARBA" id="ARBA00004651"/>
    </source>
</evidence>
<keyword evidence="7 8" id="KW-0472">Membrane</keyword>
<dbReference type="EMBL" id="PDJJ01000001">
    <property type="protein sequence ID" value="PFG44300.1"/>
    <property type="molecule type" value="Genomic_DNA"/>
</dbReference>
<organism evidence="10 11">
    <name type="scientific">Isoptericola jiangsuensis</name>
    <dbReference type="NCBI Taxonomy" id="548579"/>
    <lineage>
        <taxon>Bacteria</taxon>
        <taxon>Bacillati</taxon>
        <taxon>Actinomycetota</taxon>
        <taxon>Actinomycetes</taxon>
        <taxon>Micrococcales</taxon>
        <taxon>Promicromonosporaceae</taxon>
        <taxon>Isoptericola</taxon>
    </lineage>
</organism>
<evidence type="ECO:0000256" key="4">
    <source>
        <dbReference type="ARBA" id="ARBA00022692"/>
    </source>
</evidence>
<protein>
    <submittedName>
        <fullName evidence="10">Amino acid ABC transporter membrane protein 2 (PAAT family)</fullName>
    </submittedName>
</protein>
<dbReference type="InterPro" id="IPR010065">
    <property type="entry name" value="AA_ABC_transptr_permease_3TM"/>
</dbReference>
<comment type="similarity">
    <text evidence="8">Belongs to the binding-protein-dependent transport system permease family.</text>
</comment>
<dbReference type="Pfam" id="PF00528">
    <property type="entry name" value="BPD_transp_1"/>
    <property type="match status" value="1"/>
</dbReference>
<evidence type="ECO:0000313" key="11">
    <source>
        <dbReference type="Proteomes" id="UP000224130"/>
    </source>
</evidence>
<feature type="transmembrane region" description="Helical" evidence="8">
    <location>
        <begin position="85"/>
        <end position="102"/>
    </location>
</feature>
<dbReference type="InterPro" id="IPR035906">
    <property type="entry name" value="MetI-like_sf"/>
</dbReference>
<evidence type="ECO:0000256" key="3">
    <source>
        <dbReference type="ARBA" id="ARBA00022475"/>
    </source>
</evidence>
<name>A0A2A9F1C5_9MICO</name>
<dbReference type="PANTHER" id="PTHR30614">
    <property type="entry name" value="MEMBRANE COMPONENT OF AMINO ACID ABC TRANSPORTER"/>
    <property type="match status" value="1"/>
</dbReference>
<evidence type="ECO:0000256" key="2">
    <source>
        <dbReference type="ARBA" id="ARBA00022448"/>
    </source>
</evidence>
<dbReference type="InterPro" id="IPR000515">
    <property type="entry name" value="MetI-like"/>
</dbReference>
<feature type="transmembrane region" description="Helical" evidence="8">
    <location>
        <begin position="22"/>
        <end position="46"/>
    </location>
</feature>
<evidence type="ECO:0000256" key="6">
    <source>
        <dbReference type="ARBA" id="ARBA00022989"/>
    </source>
</evidence>
<dbReference type="NCBIfam" id="TIGR01726">
    <property type="entry name" value="HEQRo_perm_3TM"/>
    <property type="match status" value="1"/>
</dbReference>
<evidence type="ECO:0000256" key="7">
    <source>
        <dbReference type="ARBA" id="ARBA00023136"/>
    </source>
</evidence>
<dbReference type="OrthoDB" id="9814902at2"/>
<reference evidence="10 11" key="1">
    <citation type="submission" date="2017-10" db="EMBL/GenBank/DDBJ databases">
        <title>Sequencing the genomes of 1000 actinobacteria strains.</title>
        <authorList>
            <person name="Klenk H.-P."/>
        </authorList>
    </citation>
    <scope>NUCLEOTIDE SEQUENCE [LARGE SCALE GENOMIC DNA]</scope>
    <source>
        <strain evidence="10 11">DSM 21863</strain>
    </source>
</reference>
<keyword evidence="11" id="KW-1185">Reference proteome</keyword>
<dbReference type="RefSeq" id="WP_098464525.1">
    <property type="nucleotide sequence ID" value="NZ_PDJJ01000001.1"/>
</dbReference>
<dbReference type="Gene3D" id="1.10.3720.10">
    <property type="entry name" value="MetI-like"/>
    <property type="match status" value="1"/>
</dbReference>
<dbReference type="GO" id="GO:0006865">
    <property type="term" value="P:amino acid transport"/>
    <property type="evidence" value="ECO:0007669"/>
    <property type="project" value="UniProtKB-KW"/>
</dbReference>
<dbReference type="SUPFAM" id="SSF161098">
    <property type="entry name" value="MetI-like"/>
    <property type="match status" value="1"/>
</dbReference>
<dbReference type="InterPro" id="IPR043429">
    <property type="entry name" value="ArtM/GltK/GlnP/TcyL/YhdX-like"/>
</dbReference>
<dbReference type="CDD" id="cd06261">
    <property type="entry name" value="TM_PBP2"/>
    <property type="match status" value="1"/>
</dbReference>
<keyword evidence="6 8" id="KW-1133">Transmembrane helix</keyword>
<accession>A0A2A9F1C5</accession>
<dbReference type="AlphaFoldDB" id="A0A2A9F1C5"/>
<comment type="subcellular location">
    <subcellularLocation>
        <location evidence="1 8">Cell membrane</location>
        <topology evidence="1 8">Multi-pass membrane protein</topology>
    </subcellularLocation>
</comment>
<feature type="transmembrane region" description="Helical" evidence="8">
    <location>
        <begin position="189"/>
        <end position="207"/>
    </location>
</feature>
<evidence type="ECO:0000256" key="8">
    <source>
        <dbReference type="RuleBase" id="RU363032"/>
    </source>
</evidence>
<gene>
    <name evidence="10" type="ORF">ATJ88_3022</name>
</gene>
<dbReference type="PROSITE" id="PS50928">
    <property type="entry name" value="ABC_TM1"/>
    <property type="match status" value="1"/>
</dbReference>
<keyword evidence="3" id="KW-1003">Cell membrane</keyword>
<keyword evidence="4 8" id="KW-0812">Transmembrane</keyword>